<feature type="compositionally biased region" description="Low complexity" evidence="1">
    <location>
        <begin position="209"/>
        <end position="222"/>
    </location>
</feature>
<feature type="compositionally biased region" description="Basic and acidic residues" evidence="1">
    <location>
        <begin position="183"/>
        <end position="208"/>
    </location>
</feature>
<organism evidence="3 4">
    <name type="scientific">Methylobacterium brachythecii</name>
    <dbReference type="NCBI Taxonomy" id="1176177"/>
    <lineage>
        <taxon>Bacteria</taxon>
        <taxon>Pseudomonadati</taxon>
        <taxon>Pseudomonadota</taxon>
        <taxon>Alphaproteobacteria</taxon>
        <taxon>Hyphomicrobiales</taxon>
        <taxon>Methylobacteriaceae</taxon>
        <taxon>Methylobacterium</taxon>
    </lineage>
</organism>
<dbReference type="RefSeq" id="WP_183507869.1">
    <property type="nucleotide sequence ID" value="NZ_BSPG01000018.1"/>
</dbReference>
<accession>A0A7W6ANB5</accession>
<evidence type="ECO:0000256" key="1">
    <source>
        <dbReference type="SAM" id="MobiDB-lite"/>
    </source>
</evidence>
<keyword evidence="5" id="KW-1185">Reference proteome</keyword>
<dbReference type="Proteomes" id="UP000517759">
    <property type="component" value="Unassembled WGS sequence"/>
</dbReference>
<reference evidence="2" key="4">
    <citation type="submission" date="2023-01" db="EMBL/GenBank/DDBJ databases">
        <title>Draft genome sequence of Methylobacterium brachythecii strain NBRC 107710.</title>
        <authorList>
            <person name="Sun Q."/>
            <person name="Mori K."/>
        </authorList>
    </citation>
    <scope>NUCLEOTIDE SEQUENCE</scope>
    <source>
        <strain evidence="2">NBRC 107710</strain>
    </source>
</reference>
<dbReference type="AlphaFoldDB" id="A0A7W6ANB5"/>
<proteinExistence type="predicted"/>
<sequence>MIGYLHNNLETIPGSFHRYALSAACEPSAEQKDLLLARRQEIDAGLDGCDELTIREHVGILRSSMATAPLGEEAMKLAKRGFILVLGKYPTWAVVEAAMRFLDGRAGNKTYAPTAAEMAEVCRGLISQDLAERARINAILDAEVYHQPSEEDRAAIAARHAEFVAQTAARARMPTKPAPEPPKPYRDPRAMEELAARTARRQAEERAEAAATPEASQTEDAA</sequence>
<comment type="caution">
    <text evidence="3">The sequence shown here is derived from an EMBL/GenBank/DDBJ whole genome shotgun (WGS) entry which is preliminary data.</text>
</comment>
<evidence type="ECO:0000313" key="4">
    <source>
        <dbReference type="Proteomes" id="UP000517759"/>
    </source>
</evidence>
<name>A0A7W6ANB5_9HYPH</name>
<dbReference type="Proteomes" id="UP001156881">
    <property type="component" value="Unassembled WGS sequence"/>
</dbReference>
<dbReference type="EMBL" id="JACIDN010000007">
    <property type="protein sequence ID" value="MBB3904215.1"/>
    <property type="molecule type" value="Genomic_DNA"/>
</dbReference>
<reference evidence="3 4" key="3">
    <citation type="submission" date="2020-08" db="EMBL/GenBank/DDBJ databases">
        <title>Genomic Encyclopedia of Type Strains, Phase IV (KMG-IV): sequencing the most valuable type-strain genomes for metagenomic binning, comparative biology and taxonomic classification.</title>
        <authorList>
            <person name="Goeker M."/>
        </authorList>
    </citation>
    <scope>NUCLEOTIDE SEQUENCE [LARGE SCALE GENOMIC DNA]</scope>
    <source>
        <strain evidence="3 4">DSM 24105</strain>
    </source>
</reference>
<evidence type="ECO:0000313" key="3">
    <source>
        <dbReference type="EMBL" id="MBB3904215.1"/>
    </source>
</evidence>
<evidence type="ECO:0000313" key="5">
    <source>
        <dbReference type="Proteomes" id="UP001156881"/>
    </source>
</evidence>
<feature type="region of interest" description="Disordered" evidence="1">
    <location>
        <begin position="168"/>
        <end position="222"/>
    </location>
</feature>
<dbReference type="EMBL" id="BSPG01000018">
    <property type="protein sequence ID" value="GLS45123.1"/>
    <property type="molecule type" value="Genomic_DNA"/>
</dbReference>
<gene>
    <name evidence="2" type="ORF">GCM10007884_31120</name>
    <name evidence="3" type="ORF">GGR33_003734</name>
</gene>
<evidence type="ECO:0000313" key="2">
    <source>
        <dbReference type="EMBL" id="GLS45123.1"/>
    </source>
</evidence>
<reference evidence="5" key="2">
    <citation type="journal article" date="2019" name="Int. J. Syst. Evol. Microbiol.">
        <title>The Global Catalogue of Microorganisms (GCM) 10K type strain sequencing project: providing services to taxonomists for standard genome sequencing and annotation.</title>
        <authorList>
            <consortium name="The Broad Institute Genomics Platform"/>
            <consortium name="The Broad Institute Genome Sequencing Center for Infectious Disease"/>
            <person name="Wu L."/>
            <person name="Ma J."/>
        </authorList>
    </citation>
    <scope>NUCLEOTIDE SEQUENCE [LARGE SCALE GENOMIC DNA]</scope>
    <source>
        <strain evidence="5">NBRC 107710</strain>
    </source>
</reference>
<reference evidence="2" key="1">
    <citation type="journal article" date="2014" name="Int. J. Syst. Evol. Microbiol.">
        <title>Complete genome of a new Firmicutes species belonging to the dominant human colonic microbiota ('Ruminococcus bicirculans') reveals two chromosomes and a selective capacity to utilize plant glucans.</title>
        <authorList>
            <consortium name="NISC Comparative Sequencing Program"/>
            <person name="Wegmann U."/>
            <person name="Louis P."/>
            <person name="Goesmann A."/>
            <person name="Henrissat B."/>
            <person name="Duncan S.H."/>
            <person name="Flint H.J."/>
        </authorList>
    </citation>
    <scope>NUCLEOTIDE SEQUENCE</scope>
    <source>
        <strain evidence="2">NBRC 107710</strain>
    </source>
</reference>
<protein>
    <submittedName>
        <fullName evidence="3">Uncharacterized protein</fullName>
    </submittedName>
</protein>